<evidence type="ECO:0000256" key="3">
    <source>
        <dbReference type="ARBA" id="ARBA00022525"/>
    </source>
</evidence>
<feature type="region of interest" description="Disordered" evidence="6">
    <location>
        <begin position="81"/>
        <end position="133"/>
    </location>
</feature>
<dbReference type="PANTHER" id="PTHR13343:SF17">
    <property type="entry name" value="CELLULAR REPRESSOR OF E1A-STIMULATED GENES, ISOFORM A"/>
    <property type="match status" value="1"/>
</dbReference>
<feature type="signal peptide" evidence="7">
    <location>
        <begin position="1"/>
        <end position="17"/>
    </location>
</feature>
<dbReference type="SUPFAM" id="SSF50475">
    <property type="entry name" value="FMN-binding split barrel"/>
    <property type="match status" value="1"/>
</dbReference>
<comment type="caution">
    <text evidence="9">The sequence shown here is derived from an EMBL/GenBank/DDBJ whole genome shotgun (WGS) entry which is preliminary data.</text>
</comment>
<dbReference type="Pfam" id="PF13883">
    <property type="entry name" value="CREG_beta-barrel"/>
    <property type="match status" value="1"/>
</dbReference>
<evidence type="ECO:0000259" key="8">
    <source>
        <dbReference type="Pfam" id="PF13883"/>
    </source>
</evidence>
<feature type="chain" id="PRO_5043946296" description="CREG-like beta-barrel domain-containing protein" evidence="7">
    <location>
        <begin position="18"/>
        <end position="383"/>
    </location>
</feature>
<feature type="domain" description="CREG-like beta-barrel" evidence="8">
    <location>
        <begin position="213"/>
        <end position="379"/>
    </location>
</feature>
<dbReference type="AlphaFoldDB" id="A0AAW2HMJ1"/>
<evidence type="ECO:0000313" key="9">
    <source>
        <dbReference type="EMBL" id="KAL0270876.1"/>
    </source>
</evidence>
<dbReference type="FunFam" id="2.30.110.10:FF:000004">
    <property type="entry name" value="Cellular repressor of E1A-stimulated genes 1"/>
    <property type="match status" value="1"/>
</dbReference>
<evidence type="ECO:0000256" key="1">
    <source>
        <dbReference type="ARBA" id="ARBA00004613"/>
    </source>
</evidence>
<feature type="compositionally biased region" description="Basic and acidic residues" evidence="6">
    <location>
        <begin position="36"/>
        <end position="48"/>
    </location>
</feature>
<dbReference type="GO" id="GO:0005737">
    <property type="term" value="C:cytoplasm"/>
    <property type="evidence" value="ECO:0007669"/>
    <property type="project" value="UniProtKB-ARBA"/>
</dbReference>
<name>A0AAW2HMJ1_9NEOP</name>
<evidence type="ECO:0000256" key="5">
    <source>
        <dbReference type="ARBA" id="ARBA00023180"/>
    </source>
</evidence>
<sequence>MLKFALILLVFGTVCNSISQAYDHREYESTGVRIEAPPERREEFSHEEKHHKKYYKELEDKYEKDGKYYKHKKYYGDEKRKYGKDFEDSPKNGKYSKYEKKQNDYDYPGRSKEVNHHDKTGPYEKKHTKEAYHSEQEIVEDEVTPVSLHHDIDVNYIGNRNELSSDAEFISKEGHVKVHKKENMQNGYEFEKKPKVNFYKNLKEIDLMTVPNGNNSALVARYVLHNVDWVAIGTISANIKIKGLPFVNVISVSDGPVNKGSGVPFFYMTPKDFSSIDIEKDNRCSITATLAQTNFCKEKNLDPESPLCARLILSGKVKRVKPGTDEENFAKTALFSRHPEMESWPADHDWFFAKLKIKQIILIDHFGGATYVNIQDYFNADNK</sequence>
<dbReference type="InterPro" id="IPR012349">
    <property type="entry name" value="Split_barrel_FMN-bd"/>
</dbReference>
<gene>
    <name evidence="9" type="ORF">PYX00_008149</name>
</gene>
<protein>
    <recommendedName>
        <fullName evidence="8">CREG-like beta-barrel domain-containing protein</fullName>
    </recommendedName>
</protein>
<organism evidence="9">
    <name type="scientific">Menopon gallinae</name>
    <name type="common">poultry shaft louse</name>
    <dbReference type="NCBI Taxonomy" id="328185"/>
    <lineage>
        <taxon>Eukaryota</taxon>
        <taxon>Metazoa</taxon>
        <taxon>Ecdysozoa</taxon>
        <taxon>Arthropoda</taxon>
        <taxon>Hexapoda</taxon>
        <taxon>Insecta</taxon>
        <taxon>Pterygota</taxon>
        <taxon>Neoptera</taxon>
        <taxon>Paraneoptera</taxon>
        <taxon>Psocodea</taxon>
        <taxon>Troctomorpha</taxon>
        <taxon>Phthiraptera</taxon>
        <taxon>Amblycera</taxon>
        <taxon>Menoponidae</taxon>
        <taxon>Menopon</taxon>
    </lineage>
</organism>
<comment type="subcellular location">
    <subcellularLocation>
        <location evidence="1">Secreted</location>
    </subcellularLocation>
</comment>
<evidence type="ECO:0000256" key="7">
    <source>
        <dbReference type="SAM" id="SignalP"/>
    </source>
</evidence>
<dbReference type="PANTHER" id="PTHR13343">
    <property type="entry name" value="CREG1 PROTEIN"/>
    <property type="match status" value="1"/>
</dbReference>
<evidence type="ECO:0000256" key="4">
    <source>
        <dbReference type="ARBA" id="ARBA00022729"/>
    </source>
</evidence>
<keyword evidence="4 7" id="KW-0732">Signal</keyword>
<dbReference type="GO" id="GO:0005615">
    <property type="term" value="C:extracellular space"/>
    <property type="evidence" value="ECO:0007669"/>
    <property type="project" value="TreeGrafter"/>
</dbReference>
<dbReference type="Gene3D" id="2.30.110.10">
    <property type="entry name" value="Electron Transport, Fmn-binding Protein, Chain A"/>
    <property type="match status" value="1"/>
</dbReference>
<dbReference type="EMBL" id="JARGDH010000004">
    <property type="protein sequence ID" value="KAL0270876.1"/>
    <property type="molecule type" value="Genomic_DNA"/>
</dbReference>
<comment type="similarity">
    <text evidence="2">Belongs to the CREG family.</text>
</comment>
<accession>A0AAW2HMJ1</accession>
<reference evidence="9" key="1">
    <citation type="journal article" date="2024" name="Gigascience">
        <title>Chromosome-level genome of the poultry shaft louse Menopon gallinae provides insight into the host-switching and adaptive evolution of parasitic lice.</title>
        <authorList>
            <person name="Xu Y."/>
            <person name="Ma L."/>
            <person name="Liu S."/>
            <person name="Liang Y."/>
            <person name="Liu Q."/>
            <person name="He Z."/>
            <person name="Tian L."/>
            <person name="Duan Y."/>
            <person name="Cai W."/>
            <person name="Li H."/>
            <person name="Song F."/>
        </authorList>
    </citation>
    <scope>NUCLEOTIDE SEQUENCE</scope>
    <source>
        <strain evidence="9">Cailab_2023a</strain>
    </source>
</reference>
<evidence type="ECO:0000256" key="2">
    <source>
        <dbReference type="ARBA" id="ARBA00009230"/>
    </source>
</evidence>
<keyword evidence="3" id="KW-0964">Secreted</keyword>
<feature type="region of interest" description="Disordered" evidence="6">
    <location>
        <begin position="26"/>
        <end position="50"/>
    </location>
</feature>
<dbReference type="InterPro" id="IPR055343">
    <property type="entry name" value="CREG_beta-barrel"/>
</dbReference>
<dbReference type="GO" id="GO:0012505">
    <property type="term" value="C:endomembrane system"/>
    <property type="evidence" value="ECO:0007669"/>
    <property type="project" value="UniProtKB-ARBA"/>
</dbReference>
<evidence type="ECO:0000256" key="6">
    <source>
        <dbReference type="SAM" id="MobiDB-lite"/>
    </source>
</evidence>
<keyword evidence="5" id="KW-0325">Glycoprotein</keyword>
<proteinExistence type="inferred from homology"/>